<dbReference type="OrthoDB" id="195231at2759"/>
<evidence type="ECO:0000256" key="1">
    <source>
        <dbReference type="SAM" id="Phobius"/>
    </source>
</evidence>
<evidence type="ECO:0000313" key="4">
    <source>
        <dbReference type="Proteomes" id="UP000305948"/>
    </source>
</evidence>
<dbReference type="AlphaFoldDB" id="A0A5C3MZ81"/>
<sequence length="280" mass="31245">MVWSRALFWSLQLFLVSLPLVQSGSVPAGGACSTDNNHVESSTKKSLTDCDDKTFCLVSGSTNGTCTPKKCRRDEFPFGYNPGETIPPICSQGTFCPDDGSGCQPLIDVGGTCELSRDEQCKQPPNWDKLSSHLNFNGSICLHSRCMYANATIGQRCLLDNTTYVDPGPGDQQVSRTVFRDNCRTPSFFCDQTYLQCLPTKPLGASCLRDQECQTYNCENSVCVYPPETPLHVSPWQTVLTIICIISAMAATCITLVLVHQRQRLERRRELREYYHEQSR</sequence>
<name>A0A5C3MZ81_9AGAM</name>
<evidence type="ECO:0000256" key="2">
    <source>
        <dbReference type="SAM" id="SignalP"/>
    </source>
</evidence>
<reference evidence="3 4" key="1">
    <citation type="journal article" date="2019" name="Nat. Ecol. Evol.">
        <title>Megaphylogeny resolves global patterns of mushroom evolution.</title>
        <authorList>
            <person name="Varga T."/>
            <person name="Krizsan K."/>
            <person name="Foldi C."/>
            <person name="Dima B."/>
            <person name="Sanchez-Garcia M."/>
            <person name="Sanchez-Ramirez S."/>
            <person name="Szollosi G.J."/>
            <person name="Szarkandi J.G."/>
            <person name="Papp V."/>
            <person name="Albert L."/>
            <person name="Andreopoulos W."/>
            <person name="Angelini C."/>
            <person name="Antonin V."/>
            <person name="Barry K.W."/>
            <person name="Bougher N.L."/>
            <person name="Buchanan P."/>
            <person name="Buyck B."/>
            <person name="Bense V."/>
            <person name="Catcheside P."/>
            <person name="Chovatia M."/>
            <person name="Cooper J."/>
            <person name="Damon W."/>
            <person name="Desjardin D."/>
            <person name="Finy P."/>
            <person name="Geml J."/>
            <person name="Haridas S."/>
            <person name="Hughes K."/>
            <person name="Justo A."/>
            <person name="Karasinski D."/>
            <person name="Kautmanova I."/>
            <person name="Kiss B."/>
            <person name="Kocsube S."/>
            <person name="Kotiranta H."/>
            <person name="LaButti K.M."/>
            <person name="Lechner B.E."/>
            <person name="Liimatainen K."/>
            <person name="Lipzen A."/>
            <person name="Lukacs Z."/>
            <person name="Mihaltcheva S."/>
            <person name="Morgado L.N."/>
            <person name="Niskanen T."/>
            <person name="Noordeloos M.E."/>
            <person name="Ohm R.A."/>
            <person name="Ortiz-Santana B."/>
            <person name="Ovrebo C."/>
            <person name="Racz N."/>
            <person name="Riley R."/>
            <person name="Savchenko A."/>
            <person name="Shiryaev A."/>
            <person name="Soop K."/>
            <person name="Spirin V."/>
            <person name="Szebenyi C."/>
            <person name="Tomsovsky M."/>
            <person name="Tulloss R.E."/>
            <person name="Uehling J."/>
            <person name="Grigoriev I.V."/>
            <person name="Vagvolgyi C."/>
            <person name="Papp T."/>
            <person name="Martin F.M."/>
            <person name="Miettinen O."/>
            <person name="Hibbett D.S."/>
            <person name="Nagy L.G."/>
        </authorList>
    </citation>
    <scope>NUCLEOTIDE SEQUENCE [LARGE SCALE GENOMIC DNA]</scope>
    <source>
        <strain evidence="3 4">OMC1185</strain>
    </source>
</reference>
<dbReference type="PROSITE" id="PS51257">
    <property type="entry name" value="PROKAR_LIPOPROTEIN"/>
    <property type="match status" value="1"/>
</dbReference>
<evidence type="ECO:0000313" key="3">
    <source>
        <dbReference type="EMBL" id="TFK49088.1"/>
    </source>
</evidence>
<accession>A0A5C3MZ81</accession>
<gene>
    <name evidence="3" type="ORF">OE88DRAFT_1633826</name>
</gene>
<keyword evidence="4" id="KW-1185">Reference proteome</keyword>
<keyword evidence="1" id="KW-0812">Transmembrane</keyword>
<protein>
    <submittedName>
        <fullName evidence="3">Uncharacterized protein</fullName>
    </submittedName>
</protein>
<organism evidence="3 4">
    <name type="scientific">Heliocybe sulcata</name>
    <dbReference type="NCBI Taxonomy" id="5364"/>
    <lineage>
        <taxon>Eukaryota</taxon>
        <taxon>Fungi</taxon>
        <taxon>Dikarya</taxon>
        <taxon>Basidiomycota</taxon>
        <taxon>Agaricomycotina</taxon>
        <taxon>Agaricomycetes</taxon>
        <taxon>Gloeophyllales</taxon>
        <taxon>Gloeophyllaceae</taxon>
        <taxon>Heliocybe</taxon>
    </lineage>
</organism>
<feature type="transmembrane region" description="Helical" evidence="1">
    <location>
        <begin position="236"/>
        <end position="259"/>
    </location>
</feature>
<dbReference type="STRING" id="5364.A0A5C3MZ81"/>
<dbReference type="Gene3D" id="4.10.40.50">
    <property type="match status" value="1"/>
</dbReference>
<keyword evidence="1" id="KW-0472">Membrane</keyword>
<feature type="chain" id="PRO_5022947458" evidence="2">
    <location>
        <begin position="24"/>
        <end position="280"/>
    </location>
</feature>
<keyword evidence="1" id="KW-1133">Transmembrane helix</keyword>
<feature type="signal peptide" evidence="2">
    <location>
        <begin position="1"/>
        <end position="23"/>
    </location>
</feature>
<dbReference type="EMBL" id="ML213517">
    <property type="protein sequence ID" value="TFK49088.1"/>
    <property type="molecule type" value="Genomic_DNA"/>
</dbReference>
<dbReference type="Proteomes" id="UP000305948">
    <property type="component" value="Unassembled WGS sequence"/>
</dbReference>
<keyword evidence="2" id="KW-0732">Signal</keyword>
<proteinExistence type="predicted"/>